<comment type="caution">
    <text evidence="2">The sequence shown here is derived from an EMBL/GenBank/DDBJ whole genome shotgun (WGS) entry which is preliminary data.</text>
</comment>
<evidence type="ECO:0000313" key="2">
    <source>
        <dbReference type="EMBL" id="EKC45826.1"/>
    </source>
</evidence>
<protein>
    <recommendedName>
        <fullName evidence="1">DUF4314 domain-containing protein</fullName>
    </recommendedName>
</protein>
<feature type="domain" description="DUF4314" evidence="1">
    <location>
        <begin position="6"/>
        <end position="70"/>
    </location>
</feature>
<dbReference type="InterPro" id="IPR025463">
    <property type="entry name" value="DUF4314"/>
</dbReference>
<evidence type="ECO:0000259" key="1">
    <source>
        <dbReference type="Pfam" id="PF14192"/>
    </source>
</evidence>
<gene>
    <name evidence="2" type="ORF">OBE_16652</name>
</gene>
<accession>K1SEG7</accession>
<dbReference type="Pfam" id="PF14192">
    <property type="entry name" value="DUF4314"/>
    <property type="match status" value="1"/>
</dbReference>
<dbReference type="EMBL" id="AJWZ01011270">
    <property type="protein sequence ID" value="EKC45826.1"/>
    <property type="molecule type" value="Genomic_DNA"/>
</dbReference>
<sequence>MLKDYQIKRIKEQYPKGTEIELISMEDSQAVPSGTHGIVDFVDDMGTIQMTWDNGSSLGLVVGEDQFKVIKKSKIKELSCSEVKELRDRNYEFLILQGCGGELSEWVDGFTKMLKDEGIAKDSFSFDEVYLFQNNNLTNIAFALNNKDLDISKLAMFRLKIRETFGAMWLSDYIDNGYIKDIGI</sequence>
<name>K1SEG7_9ZZZZ</name>
<proteinExistence type="predicted"/>
<reference evidence="2" key="1">
    <citation type="journal article" date="2013" name="Environ. Microbiol.">
        <title>Microbiota from the distal guts of lean and obese adolescents exhibit partial functional redundancy besides clear differences in community structure.</title>
        <authorList>
            <person name="Ferrer M."/>
            <person name="Ruiz A."/>
            <person name="Lanza F."/>
            <person name="Haange S.B."/>
            <person name="Oberbach A."/>
            <person name="Till H."/>
            <person name="Bargiela R."/>
            <person name="Campoy C."/>
            <person name="Segura M.T."/>
            <person name="Richter M."/>
            <person name="von Bergen M."/>
            <person name="Seifert J."/>
            <person name="Suarez A."/>
        </authorList>
    </citation>
    <scope>NUCLEOTIDE SEQUENCE</scope>
</reference>
<organism evidence="2">
    <name type="scientific">human gut metagenome</name>
    <dbReference type="NCBI Taxonomy" id="408170"/>
    <lineage>
        <taxon>unclassified sequences</taxon>
        <taxon>metagenomes</taxon>
        <taxon>organismal metagenomes</taxon>
    </lineage>
</organism>
<dbReference type="AlphaFoldDB" id="K1SEG7"/>